<sequence length="562" mass="63888">MKILQFENVNCKNCYKCVRYCPVKAIEIKNHCAQILEDECILCGRCTIVCPQKTKEAISDVEKIKDVLDEKRQVVVSVAPSFSAYYHSEFVDFRESLLKLKFAEVFETAEGAYLVKTEYEKLLEENPEKTYISSCCTSLNELIKKYYPKALKYLAPVITPMEAHSKLLKERFPDAVIVFVSPCIAKKIERYDKDSHVDYIISFEELSEMLKDNNIEISKSNSGGKETRYLSRKFPTDGGIISSMKPATCHEYISLSGYKDCVQAIDDICEGKVSNCFVEMSFCEGSCVGGPSFQRNNISLLTSNIDINKQSKVLDFSKDFNVIYKQSLEKIYTDRETINHEKPSEVQIVAILHKMGKHTEDDELNCGMCGYFSCREKASAVYAGKAEISMCLPYMKERAESFSNQIINITPNAILTVDMDLKVQQINKAASDIFHLEPKDIINQPVSRILDEFDFVNIITSGTQKTEKLAFLAEYNAYLSQVFMYDKSNSIIVCIMNNITAERQKRNQLKQKKIQAAAMADDIADKQLRIVHEIASLLGETAAETKIVIRDLKNIIMLEDKE</sequence>
<dbReference type="Pfam" id="PF02906">
    <property type="entry name" value="Fe_hyd_lg_C"/>
    <property type="match status" value="1"/>
</dbReference>
<dbReference type="SUPFAM" id="SSF54862">
    <property type="entry name" value="4Fe-4S ferredoxins"/>
    <property type="match status" value="1"/>
</dbReference>
<proteinExistence type="predicted"/>
<dbReference type="Gene3D" id="3.30.70.20">
    <property type="match status" value="1"/>
</dbReference>
<dbReference type="Pfam" id="PF13426">
    <property type="entry name" value="PAS_9"/>
    <property type="match status" value="1"/>
</dbReference>
<dbReference type="InterPro" id="IPR035965">
    <property type="entry name" value="PAS-like_dom_sf"/>
</dbReference>
<dbReference type="Pfam" id="PF00037">
    <property type="entry name" value="Fer4"/>
    <property type="match status" value="1"/>
</dbReference>
<dbReference type="SUPFAM" id="SSF55785">
    <property type="entry name" value="PYP-like sensor domain (PAS domain)"/>
    <property type="match status" value="1"/>
</dbReference>
<feature type="domain" description="4Fe-4S" evidence="7">
    <location>
        <begin position="347"/>
        <end position="408"/>
    </location>
</feature>
<keyword evidence="2" id="KW-0479">Metal-binding</keyword>
<keyword evidence="3" id="KW-0408">Iron</keyword>
<protein>
    <submittedName>
        <fullName evidence="8">Hydrogenase</fullName>
    </submittedName>
</protein>
<feature type="domain" description="4Fe-4S ferredoxin-type" evidence="6">
    <location>
        <begin position="31"/>
        <end position="60"/>
    </location>
</feature>
<dbReference type="RefSeq" id="WP_224036971.1">
    <property type="nucleotide sequence ID" value="NZ_AP024849.1"/>
</dbReference>
<evidence type="ECO:0000259" key="5">
    <source>
        <dbReference type="PROSITE" id="PS50112"/>
    </source>
</evidence>
<organism evidence="8 9">
    <name type="scientific">Clostridium gelidum</name>
    <dbReference type="NCBI Taxonomy" id="704125"/>
    <lineage>
        <taxon>Bacteria</taxon>
        <taxon>Bacillati</taxon>
        <taxon>Bacillota</taxon>
        <taxon>Clostridia</taxon>
        <taxon>Eubacteriales</taxon>
        <taxon>Clostridiaceae</taxon>
        <taxon>Clostridium</taxon>
    </lineage>
</organism>
<dbReference type="InterPro" id="IPR007202">
    <property type="entry name" value="4Fe-4S_dom"/>
</dbReference>
<dbReference type="Proteomes" id="UP000824633">
    <property type="component" value="Chromosome"/>
</dbReference>
<dbReference type="PROSITE" id="PS51379">
    <property type="entry name" value="4FE4S_FER_2"/>
    <property type="match status" value="2"/>
</dbReference>
<evidence type="ECO:0000259" key="6">
    <source>
        <dbReference type="PROSITE" id="PS51379"/>
    </source>
</evidence>
<dbReference type="Gene3D" id="3.40.950.10">
    <property type="entry name" value="Fe-only Hydrogenase (Larger Subunit), Chain L, domain 3"/>
    <property type="match status" value="1"/>
</dbReference>
<evidence type="ECO:0000256" key="3">
    <source>
        <dbReference type="ARBA" id="ARBA00023004"/>
    </source>
</evidence>
<dbReference type="Pfam" id="PF04060">
    <property type="entry name" value="FeS"/>
    <property type="match status" value="1"/>
</dbReference>
<dbReference type="Gene3D" id="1.10.15.40">
    <property type="entry name" value="Electron transport complex subunit B, putative Fe-S cluster"/>
    <property type="match status" value="1"/>
</dbReference>
<keyword evidence="1" id="KW-0004">4Fe-4S</keyword>
<dbReference type="InterPro" id="IPR050340">
    <property type="entry name" value="Cytosolic_Fe-S_CAF"/>
</dbReference>
<dbReference type="SUPFAM" id="SSF53920">
    <property type="entry name" value="Fe-only hydrogenase"/>
    <property type="match status" value="1"/>
</dbReference>
<dbReference type="PROSITE" id="PS00198">
    <property type="entry name" value="4FE4S_FER_1"/>
    <property type="match status" value="1"/>
</dbReference>
<name>A0ABM7T371_9CLOT</name>
<dbReference type="PANTHER" id="PTHR11615">
    <property type="entry name" value="NITRATE, FORMATE, IRON DEHYDROGENASE"/>
    <property type="match status" value="1"/>
</dbReference>
<feature type="domain" description="PAS" evidence="5">
    <location>
        <begin position="399"/>
        <end position="444"/>
    </location>
</feature>
<dbReference type="InterPro" id="IPR017900">
    <property type="entry name" value="4Fe4S_Fe_S_CS"/>
</dbReference>
<keyword evidence="4" id="KW-0411">Iron-sulfur</keyword>
<gene>
    <name evidence="8" type="ORF">psyc5s11_14370</name>
</gene>
<dbReference type="CDD" id="cd00130">
    <property type="entry name" value="PAS"/>
    <property type="match status" value="1"/>
</dbReference>
<evidence type="ECO:0000313" key="8">
    <source>
        <dbReference type="EMBL" id="BCZ45370.1"/>
    </source>
</evidence>
<evidence type="ECO:0000313" key="9">
    <source>
        <dbReference type="Proteomes" id="UP000824633"/>
    </source>
</evidence>
<dbReference type="InterPro" id="IPR000014">
    <property type="entry name" value="PAS"/>
</dbReference>
<dbReference type="InterPro" id="IPR004108">
    <property type="entry name" value="Fe_hydrogenase_lsu_C"/>
</dbReference>
<evidence type="ECO:0000256" key="2">
    <source>
        <dbReference type="ARBA" id="ARBA00022723"/>
    </source>
</evidence>
<accession>A0ABM7T371</accession>
<dbReference type="InterPro" id="IPR017896">
    <property type="entry name" value="4Fe4S_Fe-S-bd"/>
</dbReference>
<dbReference type="PROSITE" id="PS51656">
    <property type="entry name" value="4FE4S"/>
    <property type="match status" value="1"/>
</dbReference>
<dbReference type="EMBL" id="AP024849">
    <property type="protein sequence ID" value="BCZ45370.1"/>
    <property type="molecule type" value="Genomic_DNA"/>
</dbReference>
<dbReference type="PROSITE" id="PS50112">
    <property type="entry name" value="PAS"/>
    <property type="match status" value="1"/>
</dbReference>
<reference evidence="9" key="1">
    <citation type="submission" date="2021-07" db="EMBL/GenBank/DDBJ databases">
        <title>Complete genome sequencing of a Clostridium isolate.</title>
        <authorList>
            <person name="Ueki A."/>
            <person name="Tonouchi A."/>
        </authorList>
    </citation>
    <scope>NUCLEOTIDE SEQUENCE [LARGE SCALE GENOMIC DNA]</scope>
    <source>
        <strain evidence="9">C5S11</strain>
    </source>
</reference>
<keyword evidence="9" id="KW-1185">Reference proteome</keyword>
<evidence type="ECO:0000259" key="7">
    <source>
        <dbReference type="PROSITE" id="PS51656"/>
    </source>
</evidence>
<evidence type="ECO:0000256" key="1">
    <source>
        <dbReference type="ARBA" id="ARBA00022485"/>
    </source>
</evidence>
<dbReference type="SMART" id="SM00091">
    <property type="entry name" value="PAS"/>
    <property type="match status" value="1"/>
</dbReference>
<evidence type="ECO:0000256" key="4">
    <source>
        <dbReference type="ARBA" id="ARBA00023014"/>
    </source>
</evidence>
<dbReference type="Gene3D" id="3.30.450.20">
    <property type="entry name" value="PAS domain"/>
    <property type="match status" value="1"/>
</dbReference>
<dbReference type="InterPro" id="IPR009016">
    <property type="entry name" value="Fe_hydrogenase"/>
</dbReference>
<feature type="domain" description="4Fe-4S ferredoxin-type" evidence="6">
    <location>
        <begin position="2"/>
        <end position="30"/>
    </location>
</feature>